<evidence type="ECO:0000256" key="4">
    <source>
        <dbReference type="ARBA" id="ARBA00035178"/>
    </source>
</evidence>
<sequence length="70" mass="7643">MGVQKSKRSKARRNIKRSAWSKLNAVSAMTCPNCHEPKLPHHVCPSCGHYDGRVVGAEKVPATTAAQDDE</sequence>
<dbReference type="InterPro" id="IPR011332">
    <property type="entry name" value="Ribosomal_zn-bd"/>
</dbReference>
<dbReference type="HAMAP" id="MF_00340">
    <property type="entry name" value="Ribosomal_bL32"/>
    <property type="match status" value="1"/>
</dbReference>
<dbReference type="GO" id="GO:0006412">
    <property type="term" value="P:translation"/>
    <property type="evidence" value="ECO:0007669"/>
    <property type="project" value="UniProtKB-UniRule"/>
</dbReference>
<dbReference type="NCBIfam" id="TIGR01031">
    <property type="entry name" value="rpmF_bact"/>
    <property type="match status" value="1"/>
</dbReference>
<dbReference type="Pfam" id="PF01783">
    <property type="entry name" value="Ribosomal_L32p"/>
    <property type="match status" value="1"/>
</dbReference>
<comment type="similarity">
    <text evidence="1 5">Belongs to the bacterial ribosomal protein bL32 family.</text>
</comment>
<protein>
    <recommendedName>
        <fullName evidence="4 5">Large ribosomal subunit protein bL32</fullName>
    </recommendedName>
</protein>
<dbReference type="InterPro" id="IPR002677">
    <property type="entry name" value="Ribosomal_bL32"/>
</dbReference>
<dbReference type="GO" id="GO:0003735">
    <property type="term" value="F:structural constituent of ribosome"/>
    <property type="evidence" value="ECO:0007669"/>
    <property type="project" value="InterPro"/>
</dbReference>
<dbReference type="InterPro" id="IPR044957">
    <property type="entry name" value="Ribosomal_bL32_bact"/>
</dbReference>
<dbReference type="Proteomes" id="UP000198995">
    <property type="component" value="Unassembled WGS sequence"/>
</dbReference>
<keyword evidence="2 5" id="KW-0689">Ribosomal protein</keyword>
<keyword evidence="7" id="KW-1185">Reference proteome</keyword>
<accession>A0A1G6S6C2</accession>
<evidence type="ECO:0000256" key="5">
    <source>
        <dbReference type="HAMAP-Rule" id="MF_00340"/>
    </source>
</evidence>
<dbReference type="EMBL" id="FNAF01000001">
    <property type="protein sequence ID" value="SDD12450.1"/>
    <property type="molecule type" value="Genomic_DNA"/>
</dbReference>
<evidence type="ECO:0000256" key="1">
    <source>
        <dbReference type="ARBA" id="ARBA00008560"/>
    </source>
</evidence>
<dbReference type="AlphaFoldDB" id="A0A1G6S6C2"/>
<dbReference type="GO" id="GO:0015934">
    <property type="term" value="C:large ribosomal subunit"/>
    <property type="evidence" value="ECO:0007669"/>
    <property type="project" value="InterPro"/>
</dbReference>
<evidence type="ECO:0000256" key="3">
    <source>
        <dbReference type="ARBA" id="ARBA00023274"/>
    </source>
</evidence>
<gene>
    <name evidence="5" type="primary">rpmF</name>
    <name evidence="6" type="ORF">SAMN04489866_101245</name>
</gene>
<keyword evidence="3 5" id="KW-0687">Ribonucleoprotein</keyword>
<dbReference type="OrthoDB" id="9812874at2"/>
<dbReference type="STRING" id="2741.SAMN04489866_101245"/>
<reference evidence="6 7" key="1">
    <citation type="submission" date="2016-10" db="EMBL/GenBank/DDBJ databases">
        <authorList>
            <person name="de Groot N.N."/>
        </authorList>
    </citation>
    <scope>NUCLEOTIDE SEQUENCE [LARGE SCALE GENOMIC DNA]</scope>
    <source>
        <strain evidence="6 7">DSM 20475</strain>
    </source>
</reference>
<dbReference type="SUPFAM" id="SSF57829">
    <property type="entry name" value="Zn-binding ribosomal proteins"/>
    <property type="match status" value="1"/>
</dbReference>
<dbReference type="PANTHER" id="PTHR35534:SF1">
    <property type="entry name" value="LARGE RIBOSOMAL SUBUNIT PROTEIN BL32"/>
    <property type="match status" value="1"/>
</dbReference>
<evidence type="ECO:0000256" key="2">
    <source>
        <dbReference type="ARBA" id="ARBA00022980"/>
    </source>
</evidence>
<evidence type="ECO:0000313" key="7">
    <source>
        <dbReference type="Proteomes" id="UP000198995"/>
    </source>
</evidence>
<dbReference type="RefSeq" id="WP_091790925.1">
    <property type="nucleotide sequence ID" value="NZ_FNAF01000001.1"/>
</dbReference>
<organism evidence="6 7">
    <name type="scientific">Peptococcus niger</name>
    <dbReference type="NCBI Taxonomy" id="2741"/>
    <lineage>
        <taxon>Bacteria</taxon>
        <taxon>Bacillati</taxon>
        <taxon>Bacillota</taxon>
        <taxon>Clostridia</taxon>
        <taxon>Eubacteriales</taxon>
        <taxon>Peptococcaceae</taxon>
        <taxon>Peptococcus</taxon>
    </lineage>
</organism>
<dbReference type="PANTHER" id="PTHR35534">
    <property type="entry name" value="50S RIBOSOMAL PROTEIN L32"/>
    <property type="match status" value="1"/>
</dbReference>
<name>A0A1G6S6C2_PEPNI</name>
<proteinExistence type="inferred from homology"/>
<evidence type="ECO:0000313" key="6">
    <source>
        <dbReference type="EMBL" id="SDD12450.1"/>
    </source>
</evidence>